<protein>
    <submittedName>
        <fullName evidence="1">Uncharacterized protein</fullName>
    </submittedName>
</protein>
<dbReference type="Proteomes" id="UP000182491">
    <property type="component" value="Unassembled WGS sequence"/>
</dbReference>
<evidence type="ECO:0000313" key="1">
    <source>
        <dbReference type="EMBL" id="SFV00615.1"/>
    </source>
</evidence>
<dbReference type="STRING" id="388950.GCA_001611675_03221"/>
<proteinExistence type="predicted"/>
<evidence type="ECO:0000313" key="2">
    <source>
        <dbReference type="Proteomes" id="UP000182491"/>
    </source>
</evidence>
<dbReference type="AlphaFoldDB" id="A0A1I7KT77"/>
<keyword evidence="2" id="KW-1185">Reference proteome</keyword>
<reference evidence="2" key="1">
    <citation type="submission" date="2016-10" db="EMBL/GenBank/DDBJ databases">
        <authorList>
            <person name="Varghese N."/>
        </authorList>
    </citation>
    <scope>NUCLEOTIDE SEQUENCE [LARGE SCALE GENOMIC DNA]</scope>
    <source>
        <strain evidence="2">DSM 18820</strain>
    </source>
</reference>
<dbReference type="RefSeq" id="WP_068839094.1">
    <property type="nucleotide sequence ID" value="NZ_BMXC01000007.1"/>
</dbReference>
<dbReference type="OrthoDB" id="893980at2"/>
<gene>
    <name evidence="1" type="ORF">SAMN04487941_4078</name>
</gene>
<accession>A0A1I7KT77</accession>
<dbReference type="EMBL" id="FPCA01000008">
    <property type="protein sequence ID" value="SFV00615.1"/>
    <property type="molecule type" value="Genomic_DNA"/>
</dbReference>
<name>A0A1I7KT77_9BACT</name>
<sequence length="129" mass="15027">MTFNEIYSRILPFWGETIDFSDGMILEAKPQKKGLSIMPQAASNFYSPTFSNRWNEAEEAVAKEDVYGKVMVWTMYQLFHRQARQLFEKGTFTLAPATINKVELETLYFKNLQEDAGEEEIGHYQRVVE</sequence>
<organism evidence="1 2">
    <name type="scientific">Pontibacter akesuensis</name>
    <dbReference type="NCBI Taxonomy" id="388950"/>
    <lineage>
        <taxon>Bacteria</taxon>
        <taxon>Pseudomonadati</taxon>
        <taxon>Bacteroidota</taxon>
        <taxon>Cytophagia</taxon>
        <taxon>Cytophagales</taxon>
        <taxon>Hymenobacteraceae</taxon>
        <taxon>Pontibacter</taxon>
    </lineage>
</organism>